<comment type="similarity">
    <text evidence="1">Belongs to the NAD-dependent glycerol-3-phosphate dehydrogenase family.</text>
</comment>
<sequence length="339" mass="35865">MRVAVMGAGSWGSVFSMILSDAGCDVSLWARNSAIADDINSTHINHAYFPELTLPKSILATTNPDQALTDADLVVLAMPAQTLRSNLSAWSLSIPNEAVLVSLIKGVELGTAERMTEVIAEVAKADTDRVAVVSGPNLAHEIAAREPSATTVACSNEDFARRIQDACTTDYFRPYYTTDVVGVEIAGAVKNVIALANGMAVGLGYGENSQSALMTRGLAEMSRLGVALGANPLTFAGLAGVGDLIATCQSPLSRNRTIGVYLGEGKTIDQAQTLTKTTSEGVKSCQSILDLANRHGVEMPITEQVVNVIHHGTSAEKVLKAFMSRPTTAEEGQEQMEHM</sequence>
<accession>A0A6J7SYV2</accession>
<dbReference type="GO" id="GO:0005829">
    <property type="term" value="C:cytosol"/>
    <property type="evidence" value="ECO:0007669"/>
    <property type="project" value="TreeGrafter"/>
</dbReference>
<dbReference type="InterPro" id="IPR013328">
    <property type="entry name" value="6PGD_dom2"/>
</dbReference>
<dbReference type="InterPro" id="IPR008927">
    <property type="entry name" value="6-PGluconate_DH-like_C_sf"/>
</dbReference>
<dbReference type="GO" id="GO:0047952">
    <property type="term" value="F:glycerol-3-phosphate dehydrogenase [NAD(P)+] activity"/>
    <property type="evidence" value="ECO:0007669"/>
    <property type="project" value="TreeGrafter"/>
</dbReference>
<evidence type="ECO:0000256" key="2">
    <source>
        <dbReference type="ARBA" id="ARBA00023002"/>
    </source>
</evidence>
<dbReference type="InterPro" id="IPR011128">
    <property type="entry name" value="G3P_DH_NAD-dep_N"/>
</dbReference>
<dbReference type="Gene3D" id="1.10.1040.10">
    <property type="entry name" value="N-(1-d-carboxylethyl)-l-norvaline Dehydrogenase, domain 2"/>
    <property type="match status" value="1"/>
</dbReference>
<dbReference type="HAMAP" id="MF_00394">
    <property type="entry name" value="NAD_Glyc3P_dehydrog"/>
    <property type="match status" value="1"/>
</dbReference>
<dbReference type="GO" id="GO:0046168">
    <property type="term" value="P:glycerol-3-phosphate catabolic process"/>
    <property type="evidence" value="ECO:0007669"/>
    <property type="project" value="InterPro"/>
</dbReference>
<dbReference type="GO" id="GO:0005975">
    <property type="term" value="P:carbohydrate metabolic process"/>
    <property type="evidence" value="ECO:0007669"/>
    <property type="project" value="InterPro"/>
</dbReference>
<dbReference type="SUPFAM" id="SSF51735">
    <property type="entry name" value="NAD(P)-binding Rossmann-fold domains"/>
    <property type="match status" value="1"/>
</dbReference>
<evidence type="ECO:0000259" key="5">
    <source>
        <dbReference type="Pfam" id="PF07479"/>
    </source>
</evidence>
<keyword evidence="3" id="KW-0520">NAD</keyword>
<feature type="domain" description="Glycerol-3-phosphate dehydrogenase NAD-dependent N-terminal" evidence="4">
    <location>
        <begin position="3"/>
        <end position="159"/>
    </location>
</feature>
<feature type="domain" description="Glycerol-3-phosphate dehydrogenase NAD-dependent C-terminal" evidence="5">
    <location>
        <begin position="179"/>
        <end position="319"/>
    </location>
</feature>
<dbReference type="SUPFAM" id="SSF48179">
    <property type="entry name" value="6-phosphogluconate dehydrogenase C-terminal domain-like"/>
    <property type="match status" value="1"/>
</dbReference>
<dbReference type="FunFam" id="3.40.50.720:FF:000019">
    <property type="entry name" value="Glycerol-3-phosphate dehydrogenase [NAD(P)+]"/>
    <property type="match status" value="1"/>
</dbReference>
<organism evidence="6">
    <name type="scientific">freshwater metagenome</name>
    <dbReference type="NCBI Taxonomy" id="449393"/>
    <lineage>
        <taxon>unclassified sequences</taxon>
        <taxon>metagenomes</taxon>
        <taxon>ecological metagenomes</taxon>
    </lineage>
</organism>
<dbReference type="PANTHER" id="PTHR11728:SF1">
    <property type="entry name" value="GLYCEROL-3-PHOSPHATE DEHYDROGENASE [NAD(+)] 2, CHLOROPLASTIC"/>
    <property type="match status" value="1"/>
</dbReference>
<dbReference type="AlphaFoldDB" id="A0A6J7SYV2"/>
<proteinExistence type="inferred from homology"/>
<dbReference type="InterPro" id="IPR036291">
    <property type="entry name" value="NAD(P)-bd_dom_sf"/>
</dbReference>
<dbReference type="FunFam" id="1.10.1040.10:FF:000001">
    <property type="entry name" value="Glycerol-3-phosphate dehydrogenase [NAD(P)+]"/>
    <property type="match status" value="1"/>
</dbReference>
<evidence type="ECO:0000256" key="1">
    <source>
        <dbReference type="ARBA" id="ARBA00011009"/>
    </source>
</evidence>
<dbReference type="InterPro" id="IPR006109">
    <property type="entry name" value="G3P_DH_NAD-dep_C"/>
</dbReference>
<dbReference type="GO" id="GO:0051287">
    <property type="term" value="F:NAD binding"/>
    <property type="evidence" value="ECO:0007669"/>
    <property type="project" value="InterPro"/>
</dbReference>
<dbReference type="InterPro" id="IPR006168">
    <property type="entry name" value="G3P_DH_NAD-dep"/>
</dbReference>
<dbReference type="PROSITE" id="PS00957">
    <property type="entry name" value="NAD_G3PDH"/>
    <property type="match status" value="1"/>
</dbReference>
<dbReference type="PRINTS" id="PR00077">
    <property type="entry name" value="GPDHDRGNASE"/>
</dbReference>
<dbReference type="Pfam" id="PF07479">
    <property type="entry name" value="NAD_Gly3P_dh_C"/>
    <property type="match status" value="1"/>
</dbReference>
<dbReference type="EMBL" id="CAFBQG010000030">
    <property type="protein sequence ID" value="CAB5046233.1"/>
    <property type="molecule type" value="Genomic_DNA"/>
</dbReference>
<evidence type="ECO:0000313" key="6">
    <source>
        <dbReference type="EMBL" id="CAB5046233.1"/>
    </source>
</evidence>
<dbReference type="PANTHER" id="PTHR11728">
    <property type="entry name" value="GLYCEROL-3-PHOSPHATE DEHYDROGENASE"/>
    <property type="match status" value="1"/>
</dbReference>
<dbReference type="Pfam" id="PF01210">
    <property type="entry name" value="NAD_Gly3P_dh_N"/>
    <property type="match status" value="1"/>
</dbReference>
<dbReference type="Gene3D" id="3.40.50.720">
    <property type="entry name" value="NAD(P)-binding Rossmann-like Domain"/>
    <property type="match status" value="1"/>
</dbReference>
<gene>
    <name evidence="6" type="ORF">UFOPK4301_00380</name>
</gene>
<name>A0A6J7SYV2_9ZZZZ</name>
<protein>
    <submittedName>
        <fullName evidence="6">Unannotated protein</fullName>
    </submittedName>
</protein>
<dbReference type="NCBIfam" id="NF000940">
    <property type="entry name" value="PRK00094.1-2"/>
    <property type="match status" value="1"/>
</dbReference>
<evidence type="ECO:0000259" key="4">
    <source>
        <dbReference type="Pfam" id="PF01210"/>
    </source>
</evidence>
<evidence type="ECO:0000256" key="3">
    <source>
        <dbReference type="ARBA" id="ARBA00023027"/>
    </source>
</evidence>
<keyword evidence="2" id="KW-0560">Oxidoreductase</keyword>
<dbReference type="NCBIfam" id="NF000942">
    <property type="entry name" value="PRK00094.1-4"/>
    <property type="match status" value="1"/>
</dbReference>
<reference evidence="6" key="1">
    <citation type="submission" date="2020-05" db="EMBL/GenBank/DDBJ databases">
        <authorList>
            <person name="Chiriac C."/>
            <person name="Salcher M."/>
            <person name="Ghai R."/>
            <person name="Kavagutti S V."/>
        </authorList>
    </citation>
    <scope>NUCLEOTIDE SEQUENCE</scope>
</reference>
<dbReference type="PIRSF" id="PIRSF000114">
    <property type="entry name" value="Glycerol-3-P_dh"/>
    <property type="match status" value="1"/>
</dbReference>